<sequence length="89" mass="9922">MIKIEVLVIGIISTDCSQFSHSSFQNLHASEDLNLNSLDAWCLPKVNASDRLTHITVSTDAPGFKARFSLNSVSTYSFLLKIFKNCNRT</sequence>
<evidence type="ECO:0000313" key="1">
    <source>
        <dbReference type="EMBL" id="KAK2950474.1"/>
    </source>
</evidence>
<proteinExistence type="predicted"/>
<keyword evidence="2" id="KW-1185">Reference proteome</keyword>
<gene>
    <name evidence="1" type="ORF">BLNAU_14592</name>
</gene>
<protein>
    <submittedName>
        <fullName evidence="1">Uncharacterized protein</fullName>
    </submittedName>
</protein>
<organism evidence="1 2">
    <name type="scientific">Blattamonas nauphoetae</name>
    <dbReference type="NCBI Taxonomy" id="2049346"/>
    <lineage>
        <taxon>Eukaryota</taxon>
        <taxon>Metamonada</taxon>
        <taxon>Preaxostyla</taxon>
        <taxon>Oxymonadida</taxon>
        <taxon>Blattamonas</taxon>
    </lineage>
</organism>
<name>A0ABQ9XGC8_9EUKA</name>
<reference evidence="1 2" key="1">
    <citation type="journal article" date="2022" name="bioRxiv">
        <title>Genomics of Preaxostyla Flagellates Illuminates Evolutionary Transitions and the Path Towards Mitochondrial Loss.</title>
        <authorList>
            <person name="Novak L.V.F."/>
            <person name="Treitli S.C."/>
            <person name="Pyrih J."/>
            <person name="Halakuc P."/>
            <person name="Pipaliya S.V."/>
            <person name="Vacek V."/>
            <person name="Brzon O."/>
            <person name="Soukal P."/>
            <person name="Eme L."/>
            <person name="Dacks J.B."/>
            <person name="Karnkowska A."/>
            <person name="Elias M."/>
            <person name="Hampl V."/>
        </authorList>
    </citation>
    <scope>NUCLEOTIDE SEQUENCE [LARGE SCALE GENOMIC DNA]</scope>
    <source>
        <strain evidence="1">NAU3</strain>
        <tissue evidence="1">Gut</tissue>
    </source>
</reference>
<accession>A0ABQ9XGC8</accession>
<comment type="caution">
    <text evidence="1">The sequence shown here is derived from an EMBL/GenBank/DDBJ whole genome shotgun (WGS) entry which is preliminary data.</text>
</comment>
<dbReference type="Proteomes" id="UP001281761">
    <property type="component" value="Unassembled WGS sequence"/>
</dbReference>
<evidence type="ECO:0000313" key="2">
    <source>
        <dbReference type="Proteomes" id="UP001281761"/>
    </source>
</evidence>
<dbReference type="EMBL" id="JARBJD010000135">
    <property type="protein sequence ID" value="KAK2950474.1"/>
    <property type="molecule type" value="Genomic_DNA"/>
</dbReference>